<dbReference type="InterPro" id="IPR009057">
    <property type="entry name" value="Homeodomain-like_sf"/>
</dbReference>
<protein>
    <submittedName>
        <fullName evidence="4">TetR/AcrR family transcriptional regulator</fullName>
    </submittedName>
</protein>
<dbReference type="InterPro" id="IPR050109">
    <property type="entry name" value="HTH-type_TetR-like_transc_reg"/>
</dbReference>
<dbReference type="InterPro" id="IPR041669">
    <property type="entry name" value="TetR_C_15"/>
</dbReference>
<dbReference type="PANTHER" id="PTHR30055:SF226">
    <property type="entry name" value="HTH-TYPE TRANSCRIPTIONAL REGULATOR PKSA"/>
    <property type="match status" value="1"/>
</dbReference>
<dbReference type="PROSITE" id="PS50977">
    <property type="entry name" value="HTH_TETR_2"/>
    <property type="match status" value="1"/>
</dbReference>
<evidence type="ECO:0000256" key="1">
    <source>
        <dbReference type="ARBA" id="ARBA00023125"/>
    </source>
</evidence>
<dbReference type="PRINTS" id="PR00455">
    <property type="entry name" value="HTHTETR"/>
</dbReference>
<dbReference type="RefSeq" id="WP_232833347.1">
    <property type="nucleotide sequence ID" value="NZ_CP139965.1"/>
</dbReference>
<organism evidence="4 5">
    <name type="scientific">Paraburkholderia kururiensis</name>
    <dbReference type="NCBI Taxonomy" id="984307"/>
    <lineage>
        <taxon>Bacteria</taxon>
        <taxon>Pseudomonadati</taxon>
        <taxon>Pseudomonadota</taxon>
        <taxon>Betaproteobacteria</taxon>
        <taxon>Burkholderiales</taxon>
        <taxon>Burkholderiaceae</taxon>
        <taxon>Paraburkholderia</taxon>
    </lineage>
</organism>
<dbReference type="EMBL" id="CP139965">
    <property type="protein sequence ID" value="WQD80930.1"/>
    <property type="molecule type" value="Genomic_DNA"/>
</dbReference>
<accession>A0ABZ0WU48</accession>
<evidence type="ECO:0000259" key="3">
    <source>
        <dbReference type="PROSITE" id="PS50977"/>
    </source>
</evidence>
<dbReference type="PANTHER" id="PTHR30055">
    <property type="entry name" value="HTH-TYPE TRANSCRIPTIONAL REGULATOR RUTR"/>
    <property type="match status" value="1"/>
</dbReference>
<evidence type="ECO:0000313" key="5">
    <source>
        <dbReference type="Proteomes" id="UP001325479"/>
    </source>
</evidence>
<dbReference type="SUPFAM" id="SSF46689">
    <property type="entry name" value="Homeodomain-like"/>
    <property type="match status" value="1"/>
</dbReference>
<keyword evidence="1 2" id="KW-0238">DNA-binding</keyword>
<gene>
    <name evidence="4" type="ORF">U0042_08285</name>
</gene>
<dbReference type="Proteomes" id="UP001325479">
    <property type="component" value="Chromosome"/>
</dbReference>
<dbReference type="InterPro" id="IPR001647">
    <property type="entry name" value="HTH_TetR"/>
</dbReference>
<feature type="domain" description="HTH tetR-type" evidence="3">
    <location>
        <begin position="1"/>
        <end position="55"/>
    </location>
</feature>
<feature type="DNA-binding region" description="H-T-H motif" evidence="2">
    <location>
        <begin position="18"/>
        <end position="37"/>
    </location>
</feature>
<sequence>MLEAAARILENAGFEGYTTNAVAERAGVSIGSLYQYFPHRDALTAALIERETVTLVADVEEAGRAATCEDTLRLLIRGAVRHQTRRPVLARLIDFEERRLPLGEREQHVADTIVATLQDAFRRPDAPPLADPATAAADVLAMARGMIDAAGEQDDIRQDSAAAALEQRVMRAVVGYLFREDGRWPAPVAHPQTSNCVAPTPAA</sequence>
<evidence type="ECO:0000313" key="4">
    <source>
        <dbReference type="EMBL" id="WQD80930.1"/>
    </source>
</evidence>
<dbReference type="Pfam" id="PF17918">
    <property type="entry name" value="TetR_C_15"/>
    <property type="match status" value="1"/>
</dbReference>
<proteinExistence type="predicted"/>
<dbReference type="Gene3D" id="1.10.357.10">
    <property type="entry name" value="Tetracycline Repressor, domain 2"/>
    <property type="match status" value="1"/>
</dbReference>
<keyword evidence="5" id="KW-1185">Reference proteome</keyword>
<name>A0ABZ0WU48_9BURK</name>
<evidence type="ECO:0000256" key="2">
    <source>
        <dbReference type="PROSITE-ProRule" id="PRU00335"/>
    </source>
</evidence>
<reference evidence="4 5" key="1">
    <citation type="submission" date="2023-12" db="EMBL/GenBank/DDBJ databases">
        <title>Genome sequencing and assembly of bacterial species from a model synthetic community.</title>
        <authorList>
            <person name="Hogle S.L."/>
        </authorList>
    </citation>
    <scope>NUCLEOTIDE SEQUENCE [LARGE SCALE GENOMIC DNA]</scope>
    <source>
        <strain evidence="4 5">HAMBI 2494</strain>
    </source>
</reference>
<dbReference type="Pfam" id="PF00440">
    <property type="entry name" value="TetR_N"/>
    <property type="match status" value="1"/>
</dbReference>